<gene>
    <name evidence="1" type="ORF">NXC12_CH03023</name>
</gene>
<dbReference type="EMBL" id="CP020906">
    <property type="protein sequence ID" value="ARQ11016.1"/>
    <property type="molecule type" value="Genomic_DNA"/>
</dbReference>
<reference evidence="1 2" key="1">
    <citation type="submission" date="2017-04" db="EMBL/GenBank/DDBJ databases">
        <title>Complete genome sequences of Rhizobium genomic linages associated to common bean (phaseolus vulgaris).</title>
        <authorList>
            <person name="Santamaria R.I."/>
            <person name="Bustos P."/>
            <person name="Perez-Carrascal O."/>
            <person name="Martinez-Flores I."/>
            <person name="Juarez S."/>
            <person name="Lozano L."/>
            <person name="Miranda F."/>
            <person name="Vinuesa P."/>
            <person name="Martinez-Romero E."/>
            <person name="Cevallos M.A."/>
            <person name="Romero D."/>
            <person name="Davila G."/>
            <person name="Gonzalez V."/>
        </authorList>
    </citation>
    <scope>NUCLEOTIDE SEQUENCE [LARGE SCALE GENOMIC DNA]</scope>
    <source>
        <strain evidence="1 2">NXC12</strain>
    </source>
</reference>
<dbReference type="Proteomes" id="UP000194159">
    <property type="component" value="Chromosome"/>
</dbReference>
<sequence length="313" mass="34895">MLSLDPQRWRCISILCRTGNCQSQRRFGKRVGGVRVTFNRIIRGLGWPDASQGEVDFPADRVPDNASDPELALLPTLFMAEGRGPDDLARVGSMQVVGTSNSTVRLRYQYDSSVPVITQDRLESVATEIGLSGHGTGRNRFDWTHTRWSVQDGDLYRTILRLLLHAPSSNAPTVFDVSTPPRIDPLQASAMMPFSGSFAAVYEAIVGAVGAVGMRCNRADNIWEHHTIIQDVVSLIDRSRVVICDLSGRNPNVFYEAGISHTLGREVILITQHADDVPFDLRHIRYITYLNNAEGLAHLQRQLTDRMQTILRS</sequence>
<evidence type="ECO:0000313" key="1">
    <source>
        <dbReference type="EMBL" id="ARQ11016.1"/>
    </source>
</evidence>
<name>A0AAN1BHF1_RHIET</name>
<evidence type="ECO:0000313" key="2">
    <source>
        <dbReference type="Proteomes" id="UP000194159"/>
    </source>
</evidence>
<proteinExistence type="predicted"/>
<organism evidence="1 2">
    <name type="scientific">Rhizobium etli</name>
    <dbReference type="NCBI Taxonomy" id="29449"/>
    <lineage>
        <taxon>Bacteria</taxon>
        <taxon>Pseudomonadati</taxon>
        <taxon>Pseudomonadota</taxon>
        <taxon>Alphaproteobacteria</taxon>
        <taxon>Hyphomicrobiales</taxon>
        <taxon>Rhizobiaceae</taxon>
        <taxon>Rhizobium/Agrobacterium group</taxon>
        <taxon>Rhizobium</taxon>
    </lineage>
</organism>
<accession>A0AAN1BHF1</accession>
<dbReference type="AlphaFoldDB" id="A0AAN1BHF1"/>
<protein>
    <submittedName>
        <fullName evidence="1">Uncharacterized protein</fullName>
    </submittedName>
</protein>